<keyword evidence="9 12" id="KW-0408">Iron</keyword>
<keyword evidence="4 12" id="KW-0349">Heme</keyword>
<evidence type="ECO:0000313" key="14">
    <source>
        <dbReference type="Proteomes" id="UP001293593"/>
    </source>
</evidence>
<organism evidence="13 14">
    <name type="scientific">Acacia crassicarpa</name>
    <name type="common">northern wattle</name>
    <dbReference type="NCBI Taxonomy" id="499986"/>
    <lineage>
        <taxon>Eukaryota</taxon>
        <taxon>Viridiplantae</taxon>
        <taxon>Streptophyta</taxon>
        <taxon>Embryophyta</taxon>
        <taxon>Tracheophyta</taxon>
        <taxon>Spermatophyta</taxon>
        <taxon>Magnoliopsida</taxon>
        <taxon>eudicotyledons</taxon>
        <taxon>Gunneridae</taxon>
        <taxon>Pentapetalae</taxon>
        <taxon>rosids</taxon>
        <taxon>fabids</taxon>
        <taxon>Fabales</taxon>
        <taxon>Fabaceae</taxon>
        <taxon>Caesalpinioideae</taxon>
        <taxon>mimosoid clade</taxon>
        <taxon>Acacieae</taxon>
        <taxon>Acacia</taxon>
    </lineage>
</organism>
<dbReference type="CDD" id="cd11064">
    <property type="entry name" value="CYP86A"/>
    <property type="match status" value="1"/>
</dbReference>
<reference evidence="13" key="1">
    <citation type="submission" date="2023-10" db="EMBL/GenBank/DDBJ databases">
        <title>Chromosome-level genome of the transformable northern wattle, Acacia crassicarpa.</title>
        <authorList>
            <person name="Massaro I."/>
            <person name="Sinha N.R."/>
            <person name="Poethig S."/>
            <person name="Leichty A.R."/>
        </authorList>
    </citation>
    <scope>NUCLEOTIDE SEQUENCE</scope>
    <source>
        <strain evidence="13">Acra3RX</strain>
        <tissue evidence="13">Leaf</tissue>
    </source>
</reference>
<dbReference type="InterPro" id="IPR002401">
    <property type="entry name" value="Cyt_P450_E_grp-I"/>
</dbReference>
<keyword evidence="14" id="KW-1185">Reference proteome</keyword>
<comment type="subcellular location">
    <subcellularLocation>
        <location evidence="2">Membrane</location>
        <topology evidence="2">Single-pass membrane protein</topology>
    </subcellularLocation>
</comment>
<dbReference type="EMBL" id="JAWXYG010000012">
    <property type="protein sequence ID" value="KAK4258181.1"/>
    <property type="molecule type" value="Genomic_DNA"/>
</dbReference>
<evidence type="ECO:0000256" key="10">
    <source>
        <dbReference type="ARBA" id="ARBA00023033"/>
    </source>
</evidence>
<name>A0AAE1IWD1_9FABA</name>
<dbReference type="InterPro" id="IPR036396">
    <property type="entry name" value="Cyt_P450_sf"/>
</dbReference>
<keyword evidence="5" id="KW-0812">Transmembrane</keyword>
<dbReference type="Proteomes" id="UP001293593">
    <property type="component" value="Unassembled WGS sequence"/>
</dbReference>
<evidence type="ECO:0000256" key="6">
    <source>
        <dbReference type="ARBA" id="ARBA00022723"/>
    </source>
</evidence>
<dbReference type="GO" id="GO:0020037">
    <property type="term" value="F:heme binding"/>
    <property type="evidence" value="ECO:0007669"/>
    <property type="project" value="InterPro"/>
</dbReference>
<feature type="binding site" description="axial binding residue" evidence="12">
    <location>
        <position position="459"/>
    </location>
    <ligand>
        <name>heme</name>
        <dbReference type="ChEBI" id="CHEBI:30413"/>
    </ligand>
    <ligandPart>
        <name>Fe</name>
        <dbReference type="ChEBI" id="CHEBI:18248"/>
    </ligandPart>
</feature>
<keyword evidence="6 12" id="KW-0479">Metal-binding</keyword>
<dbReference type="PRINTS" id="PR00385">
    <property type="entry name" value="P450"/>
</dbReference>
<evidence type="ECO:0000256" key="12">
    <source>
        <dbReference type="PIRSR" id="PIRSR602401-1"/>
    </source>
</evidence>
<dbReference type="Pfam" id="PF00067">
    <property type="entry name" value="p450"/>
    <property type="match status" value="1"/>
</dbReference>
<sequence>MFFFFISVFLGFFLVSFLFSFFSHYSHRNKSNSLSSFVHGPPSYPIIGCLISFYRNRHRLLDWYTHLLSKSATQTIVISRLGARRTVITANPSNVEFILKTNFHNFPKGKPFTEILGDLLGCGIFNVDGELWSEQRKIASHGFSKRSLKDFIIKTLEEEVQKRLIPLLESASNTNQVLDLQDVLKRLTFDSVCKVSLGTDPCCLDLSQPPPPLVQAFDSASAISAMRATALVFLIWKLKRALNIGSEKSLKEAIKLVHESVLEIIRNKKKNINTIQDDEDLLTRLLLTGYDEVFVRDLVISFIMAGRDTTSAAMTWLFWLISKHPDVEEMIEKEVKQVLEVEEGVKLMKPFDYKGLKEMNFLKACLCESMRLYPPVAWDSKHAAKDDMLPDGTAVKRGDRVTYFPYGMGRMEELWGKDCREFRPDRWFDEPVGDQSRVGTMKQVSPFTFPVFQAGPRVCLGKEMAHIQMKYVVASIVSRFRIKPVCENQPVFVPLLTAHMAGGFKVRVYKKSETDT</sequence>
<dbReference type="PANTHER" id="PTHR24296">
    <property type="entry name" value="CYTOCHROME P450"/>
    <property type="match status" value="1"/>
</dbReference>
<evidence type="ECO:0000256" key="1">
    <source>
        <dbReference type="ARBA" id="ARBA00001971"/>
    </source>
</evidence>
<evidence type="ECO:0000256" key="2">
    <source>
        <dbReference type="ARBA" id="ARBA00004167"/>
    </source>
</evidence>
<dbReference type="InterPro" id="IPR001128">
    <property type="entry name" value="Cyt_P450"/>
</dbReference>
<evidence type="ECO:0000256" key="3">
    <source>
        <dbReference type="ARBA" id="ARBA00010617"/>
    </source>
</evidence>
<evidence type="ECO:0008006" key="15">
    <source>
        <dbReference type="Google" id="ProtNLM"/>
    </source>
</evidence>
<evidence type="ECO:0000256" key="5">
    <source>
        <dbReference type="ARBA" id="ARBA00022692"/>
    </source>
</evidence>
<evidence type="ECO:0000256" key="11">
    <source>
        <dbReference type="ARBA" id="ARBA00023136"/>
    </source>
</evidence>
<keyword evidence="8" id="KW-0560">Oxidoreductase</keyword>
<evidence type="ECO:0000256" key="8">
    <source>
        <dbReference type="ARBA" id="ARBA00023002"/>
    </source>
</evidence>
<dbReference type="GO" id="GO:0016020">
    <property type="term" value="C:membrane"/>
    <property type="evidence" value="ECO:0007669"/>
    <property type="project" value="UniProtKB-SubCell"/>
</dbReference>
<dbReference type="GO" id="GO:0004497">
    <property type="term" value="F:monooxygenase activity"/>
    <property type="evidence" value="ECO:0007669"/>
    <property type="project" value="UniProtKB-KW"/>
</dbReference>
<evidence type="ECO:0000256" key="4">
    <source>
        <dbReference type="ARBA" id="ARBA00022617"/>
    </source>
</evidence>
<gene>
    <name evidence="13" type="ORF">QN277_007654</name>
</gene>
<dbReference type="AlphaFoldDB" id="A0AAE1IWD1"/>
<dbReference type="Gene3D" id="1.10.630.10">
    <property type="entry name" value="Cytochrome P450"/>
    <property type="match status" value="1"/>
</dbReference>
<dbReference type="GO" id="GO:0005506">
    <property type="term" value="F:iron ion binding"/>
    <property type="evidence" value="ECO:0007669"/>
    <property type="project" value="InterPro"/>
</dbReference>
<comment type="similarity">
    <text evidence="3">Belongs to the cytochrome P450 family.</text>
</comment>
<keyword evidence="7" id="KW-1133">Transmembrane helix</keyword>
<proteinExistence type="inferred from homology"/>
<comment type="caution">
    <text evidence="13">The sequence shown here is derived from an EMBL/GenBank/DDBJ whole genome shotgun (WGS) entry which is preliminary data.</text>
</comment>
<keyword evidence="11" id="KW-0472">Membrane</keyword>
<keyword evidence="10" id="KW-0503">Monooxygenase</keyword>
<dbReference type="FunFam" id="1.10.630.10:FF:000044">
    <property type="entry name" value="Cytochrome P450"/>
    <property type="match status" value="1"/>
</dbReference>
<evidence type="ECO:0000256" key="9">
    <source>
        <dbReference type="ARBA" id="ARBA00023004"/>
    </source>
</evidence>
<evidence type="ECO:0000256" key="7">
    <source>
        <dbReference type="ARBA" id="ARBA00022989"/>
    </source>
</evidence>
<protein>
    <recommendedName>
        <fullName evidence="15">Cytochrome P450</fullName>
    </recommendedName>
</protein>
<dbReference type="GO" id="GO:0016705">
    <property type="term" value="F:oxidoreductase activity, acting on paired donors, with incorporation or reduction of molecular oxygen"/>
    <property type="evidence" value="ECO:0007669"/>
    <property type="project" value="InterPro"/>
</dbReference>
<evidence type="ECO:0000313" key="13">
    <source>
        <dbReference type="EMBL" id="KAK4258181.1"/>
    </source>
</evidence>
<accession>A0AAE1IWD1</accession>
<dbReference type="PRINTS" id="PR00463">
    <property type="entry name" value="EP450I"/>
</dbReference>
<dbReference type="SUPFAM" id="SSF48264">
    <property type="entry name" value="Cytochrome P450"/>
    <property type="match status" value="1"/>
</dbReference>
<comment type="cofactor">
    <cofactor evidence="1 12">
        <name>heme</name>
        <dbReference type="ChEBI" id="CHEBI:30413"/>
    </cofactor>
</comment>